<feature type="signal peptide" evidence="1">
    <location>
        <begin position="1"/>
        <end position="19"/>
    </location>
</feature>
<dbReference type="KEGG" id="slom:PXH66_16780"/>
<organism evidence="2 3">
    <name type="scientific">Synoicihabitans lomoniglobus</name>
    <dbReference type="NCBI Taxonomy" id="2909285"/>
    <lineage>
        <taxon>Bacteria</taxon>
        <taxon>Pseudomonadati</taxon>
        <taxon>Verrucomicrobiota</taxon>
        <taxon>Opitutia</taxon>
        <taxon>Opitutales</taxon>
        <taxon>Opitutaceae</taxon>
        <taxon>Synoicihabitans</taxon>
    </lineage>
</organism>
<protein>
    <submittedName>
        <fullName evidence="2">Uncharacterized protein</fullName>
    </submittedName>
</protein>
<feature type="chain" id="PRO_5042078193" evidence="1">
    <location>
        <begin position="20"/>
        <end position="67"/>
    </location>
</feature>
<dbReference type="EMBL" id="CP119075">
    <property type="protein sequence ID" value="WED63995.1"/>
    <property type="molecule type" value="Genomic_DNA"/>
</dbReference>
<sequence length="67" mass="6767">MKTSVSLLIAALIAPFALALGASAAAVSITATGVALSSIALSDYGKTTCTYATETKVKRTERHPLAA</sequence>
<reference evidence="2" key="1">
    <citation type="submission" date="2023-03" db="EMBL/GenBank/DDBJ databases">
        <title>Lomoglobus Profundus gen. nov., sp. nov., a novel member of the phylum Verrucomicrobia, isolated from deep-marine sediment of South China Sea.</title>
        <authorList>
            <person name="Ahmad T."/>
            <person name="Ishaq S.E."/>
            <person name="Wang F."/>
        </authorList>
    </citation>
    <scope>NUCLEOTIDE SEQUENCE</scope>
    <source>
        <strain evidence="2">LMO-M01</strain>
    </source>
</reference>
<proteinExistence type="predicted"/>
<evidence type="ECO:0000256" key="1">
    <source>
        <dbReference type="SAM" id="SignalP"/>
    </source>
</evidence>
<dbReference type="AlphaFoldDB" id="A0AAF0CN55"/>
<keyword evidence="1" id="KW-0732">Signal</keyword>
<keyword evidence="3" id="KW-1185">Reference proteome</keyword>
<evidence type="ECO:0000313" key="2">
    <source>
        <dbReference type="EMBL" id="WED63995.1"/>
    </source>
</evidence>
<evidence type="ECO:0000313" key="3">
    <source>
        <dbReference type="Proteomes" id="UP001218638"/>
    </source>
</evidence>
<accession>A0AAF0CN55</accession>
<dbReference type="Proteomes" id="UP001218638">
    <property type="component" value="Chromosome"/>
</dbReference>
<name>A0AAF0CN55_9BACT</name>
<dbReference type="RefSeq" id="WP_330930700.1">
    <property type="nucleotide sequence ID" value="NZ_CP119075.1"/>
</dbReference>
<gene>
    <name evidence="2" type="ORF">PXH66_16780</name>
</gene>